<evidence type="ECO:0000259" key="12">
    <source>
        <dbReference type="Pfam" id="PF00768"/>
    </source>
</evidence>
<evidence type="ECO:0000256" key="8">
    <source>
        <dbReference type="PIRSR" id="PIRSR618044-2"/>
    </source>
</evidence>
<dbReference type="PRINTS" id="PR00725">
    <property type="entry name" value="DADACBPTASE1"/>
</dbReference>
<dbReference type="eggNOG" id="COG3087">
    <property type="taxonomic scope" value="Bacteria"/>
</dbReference>
<dbReference type="Pfam" id="PF05036">
    <property type="entry name" value="SPOR"/>
    <property type="match status" value="1"/>
</dbReference>
<dbReference type="PANTHER" id="PTHR21581:SF6">
    <property type="entry name" value="TRAFFICKING PROTEIN PARTICLE COMPLEX SUBUNIT 12"/>
    <property type="match status" value="1"/>
</dbReference>
<evidence type="ECO:0000256" key="1">
    <source>
        <dbReference type="ARBA" id="ARBA00007164"/>
    </source>
</evidence>
<dbReference type="GO" id="GO:0071555">
    <property type="term" value="P:cell wall organization"/>
    <property type="evidence" value="ECO:0007669"/>
    <property type="project" value="UniProtKB-KW"/>
</dbReference>
<protein>
    <submittedName>
        <fullName evidence="14">D-alanyl-D-alanine carboxypeptidase</fullName>
        <ecNumber evidence="14">3.4.16.4</ecNumber>
    </submittedName>
</protein>
<evidence type="ECO:0000313" key="14">
    <source>
        <dbReference type="EMBL" id="CDL00815.1"/>
    </source>
</evidence>
<feature type="binding site" evidence="8">
    <location>
        <position position="223"/>
    </location>
    <ligand>
        <name>substrate</name>
    </ligand>
</feature>
<comment type="similarity">
    <text evidence="1 9">Belongs to the peptidase S11 family.</text>
</comment>
<organism evidence="14 15">
    <name type="scientific">Magnetospirillum gryphiswaldense (strain DSM 6361 / JCM 21280 / NBRC 15271 / MSR-1)</name>
    <dbReference type="NCBI Taxonomy" id="431944"/>
    <lineage>
        <taxon>Bacteria</taxon>
        <taxon>Pseudomonadati</taxon>
        <taxon>Pseudomonadota</taxon>
        <taxon>Alphaproteobacteria</taxon>
        <taxon>Rhodospirillales</taxon>
        <taxon>Rhodospirillaceae</taxon>
        <taxon>Magnetospirillum</taxon>
    </lineage>
</organism>
<keyword evidence="5" id="KW-0573">Peptidoglycan synthesis</keyword>
<dbReference type="HOGENOM" id="CLU_027070_1_1_5"/>
<keyword evidence="4" id="KW-0133">Cell shape</keyword>
<dbReference type="STRING" id="1430440.MGMSRv2__3600"/>
<keyword evidence="6" id="KW-0961">Cell wall biogenesis/degradation</keyword>
<dbReference type="PANTHER" id="PTHR21581">
    <property type="entry name" value="D-ALANYL-D-ALANINE CARBOXYPEPTIDASE"/>
    <property type="match status" value="1"/>
</dbReference>
<dbReference type="GO" id="GO:0042834">
    <property type="term" value="F:peptidoglycan binding"/>
    <property type="evidence" value="ECO:0007669"/>
    <property type="project" value="InterPro"/>
</dbReference>
<evidence type="ECO:0000256" key="6">
    <source>
        <dbReference type="ARBA" id="ARBA00023316"/>
    </source>
</evidence>
<feature type="active site" evidence="7">
    <location>
        <position position="121"/>
    </location>
</feature>
<evidence type="ECO:0000256" key="5">
    <source>
        <dbReference type="ARBA" id="ARBA00022984"/>
    </source>
</evidence>
<evidence type="ECO:0000256" key="3">
    <source>
        <dbReference type="ARBA" id="ARBA00022801"/>
    </source>
</evidence>
<evidence type="ECO:0000256" key="11">
    <source>
        <dbReference type="SAM" id="SignalP"/>
    </source>
</evidence>
<dbReference type="InterPro" id="IPR001967">
    <property type="entry name" value="Peptidase_S11_N"/>
</dbReference>
<sequence>MPLLRHITGLVGRALMLMTILVLAPHTAHARDDRYASIVVDADNGNVLYAVNPDRRSYPASLTKVMTLYLLFDALEQGKLTLNSRMPVSAHATRQSPSKLNLKVGDRIDVEDAVLSLVTKSANDVAVVVAEAIGGSEDDFAEMMTRKARQLGMNSTTYRNASGLPDMGQISTPRDQATLARALVRHHGRYYHYFSTRQFNWQGQPISTHNRLMLRYQGADGIKTGYINASGFNLIASAKRDGKRIVGVVFGGNTAGWRDNNMAQILDKGFARLGRGAEMRSAAIEEEDRADLDKLIASAASEPTNKGSNTARASFKAPAADQDVGDADPDSWGIQVGAFGDYKTSHKAASTAAKKLGALVSVATVDVAKAKSGKQVVYRSRLTGFTEDQARAACKRLTKAKQACKVVQPTA</sequence>
<dbReference type="InterPro" id="IPR018044">
    <property type="entry name" value="Peptidase_S11"/>
</dbReference>
<evidence type="ECO:0000313" key="15">
    <source>
        <dbReference type="Proteomes" id="UP000018922"/>
    </source>
</evidence>
<dbReference type="GO" id="GO:0009002">
    <property type="term" value="F:serine-type D-Ala-D-Ala carboxypeptidase activity"/>
    <property type="evidence" value="ECO:0007669"/>
    <property type="project" value="UniProtKB-EC"/>
</dbReference>
<feature type="domain" description="SPOR" evidence="13">
    <location>
        <begin position="329"/>
        <end position="408"/>
    </location>
</feature>
<dbReference type="eggNOG" id="COG1686">
    <property type="taxonomic scope" value="Bacteria"/>
</dbReference>
<dbReference type="EC" id="3.4.16.4" evidence="14"/>
<keyword evidence="14" id="KW-0121">Carboxypeptidase</keyword>
<reference evidence="14 15" key="1">
    <citation type="journal article" date="2014" name="Genome Announc.">
        <title>Complete genome sequence of Magnetospirillum gryphiswaldense MSR-1.</title>
        <authorList>
            <person name="Wang X."/>
            <person name="Wang Q."/>
            <person name="Zhang W."/>
            <person name="Wang Y."/>
            <person name="Li L."/>
            <person name="Wen T."/>
            <person name="Zhang T."/>
            <person name="Zhang Y."/>
            <person name="Xu J."/>
            <person name="Hu J."/>
            <person name="Li S."/>
            <person name="Liu L."/>
            <person name="Liu J."/>
            <person name="Jiang W."/>
            <person name="Tian J."/>
            <person name="Li Y."/>
            <person name="Schuler D."/>
            <person name="Wang L."/>
            <person name="Li J."/>
        </authorList>
    </citation>
    <scope>NUCLEOTIDE SEQUENCE [LARGE SCALE GENOMIC DNA]</scope>
    <source>
        <strain evidence="15">DSM 6361 / JCM 21280 / NBRC 15271 / MSR-1</strain>
    </source>
</reference>
<feature type="active site" description="Acyl-ester intermediate" evidence="7">
    <location>
        <position position="64"/>
    </location>
</feature>
<dbReference type="EMBL" id="HG794546">
    <property type="protein sequence ID" value="CDL00815.1"/>
    <property type="molecule type" value="Genomic_DNA"/>
</dbReference>
<keyword evidence="14" id="KW-0645">Protease</keyword>
<feature type="chain" id="PRO_5004745415" evidence="11">
    <location>
        <begin position="31"/>
        <end position="411"/>
    </location>
</feature>
<evidence type="ECO:0000259" key="13">
    <source>
        <dbReference type="Pfam" id="PF05036"/>
    </source>
</evidence>
<keyword evidence="3 14" id="KW-0378">Hydrolase</keyword>
<dbReference type="GO" id="GO:0008360">
    <property type="term" value="P:regulation of cell shape"/>
    <property type="evidence" value="ECO:0007669"/>
    <property type="project" value="UniProtKB-KW"/>
</dbReference>
<proteinExistence type="inferred from homology"/>
<name>V6F5N9_MAGGM</name>
<dbReference type="InterPro" id="IPR036680">
    <property type="entry name" value="SPOR-like_sf"/>
</dbReference>
<dbReference type="InterPro" id="IPR012338">
    <property type="entry name" value="Beta-lactam/transpept-like"/>
</dbReference>
<dbReference type="InterPro" id="IPR007730">
    <property type="entry name" value="SPOR-like_dom"/>
</dbReference>
<dbReference type="AlphaFoldDB" id="V6F5N9"/>
<dbReference type="Pfam" id="PF00768">
    <property type="entry name" value="Peptidase_S11"/>
    <property type="match status" value="1"/>
</dbReference>
<dbReference type="GO" id="GO:0006508">
    <property type="term" value="P:proteolysis"/>
    <property type="evidence" value="ECO:0007669"/>
    <property type="project" value="InterPro"/>
</dbReference>
<feature type="signal peptide" evidence="11">
    <location>
        <begin position="1"/>
        <end position="30"/>
    </location>
</feature>
<feature type="region of interest" description="Disordered" evidence="10">
    <location>
        <begin position="300"/>
        <end position="324"/>
    </location>
</feature>
<evidence type="ECO:0000256" key="9">
    <source>
        <dbReference type="RuleBase" id="RU004016"/>
    </source>
</evidence>
<dbReference type="KEGG" id="mgy:MGMSRv2__3600"/>
<dbReference type="Gene3D" id="3.40.710.10">
    <property type="entry name" value="DD-peptidase/beta-lactamase superfamily"/>
    <property type="match status" value="1"/>
</dbReference>
<feature type="compositionally biased region" description="Polar residues" evidence="10">
    <location>
        <begin position="301"/>
        <end position="312"/>
    </location>
</feature>
<feature type="active site" description="Acyl-ester intermediate" evidence="7">
    <location>
        <position position="61"/>
    </location>
</feature>
<dbReference type="Gene3D" id="3.30.70.1070">
    <property type="entry name" value="Sporulation related repeat"/>
    <property type="match status" value="1"/>
</dbReference>
<dbReference type="Proteomes" id="UP000018922">
    <property type="component" value="Chromosome I"/>
</dbReference>
<evidence type="ECO:0000256" key="2">
    <source>
        <dbReference type="ARBA" id="ARBA00022729"/>
    </source>
</evidence>
<feature type="domain" description="Peptidase S11 D-alanyl-D-alanine carboxypeptidase A N-terminal" evidence="12">
    <location>
        <begin position="36"/>
        <end position="253"/>
    </location>
</feature>
<evidence type="ECO:0000256" key="4">
    <source>
        <dbReference type="ARBA" id="ARBA00022960"/>
    </source>
</evidence>
<keyword evidence="15" id="KW-1185">Reference proteome</keyword>
<gene>
    <name evidence="14" type="ordered locus">MGMSRv2__3600</name>
</gene>
<dbReference type="SUPFAM" id="SSF56601">
    <property type="entry name" value="beta-lactamase/transpeptidase-like"/>
    <property type="match status" value="1"/>
</dbReference>
<keyword evidence="2 11" id="KW-0732">Signal</keyword>
<dbReference type="GO" id="GO:0009252">
    <property type="term" value="P:peptidoglycan biosynthetic process"/>
    <property type="evidence" value="ECO:0007669"/>
    <property type="project" value="UniProtKB-KW"/>
</dbReference>
<evidence type="ECO:0000256" key="7">
    <source>
        <dbReference type="PIRSR" id="PIRSR618044-1"/>
    </source>
</evidence>
<evidence type="ECO:0000256" key="10">
    <source>
        <dbReference type="SAM" id="MobiDB-lite"/>
    </source>
</evidence>
<accession>V6F5N9</accession>